<dbReference type="Pfam" id="PF14145">
    <property type="entry name" value="YrhK"/>
    <property type="match status" value="1"/>
</dbReference>
<proteinExistence type="predicted"/>
<dbReference type="Proteomes" id="UP000221168">
    <property type="component" value="Unassembled WGS sequence"/>
</dbReference>
<dbReference type="RefSeq" id="WP_099303614.1">
    <property type="nucleotide sequence ID" value="NZ_PDVP01000001.1"/>
</dbReference>
<evidence type="ECO:0000313" key="3">
    <source>
        <dbReference type="EMBL" id="PHP68996.1"/>
    </source>
</evidence>
<organism evidence="3 4">
    <name type="scientific">Zhengella mangrovi</name>
    <dbReference type="NCBI Taxonomy" id="1982044"/>
    <lineage>
        <taxon>Bacteria</taxon>
        <taxon>Pseudomonadati</taxon>
        <taxon>Pseudomonadota</taxon>
        <taxon>Alphaproteobacteria</taxon>
        <taxon>Hyphomicrobiales</taxon>
        <taxon>Notoacmeibacteraceae</taxon>
        <taxon>Zhengella</taxon>
    </lineage>
</organism>
<sequence>MKLFAPGNRNLSPRHESVYAAYEIAFTTVDFTAATLFVVGSVMFFYKTLENPAIWCFVIGSACFALKPTLRLARELHYVFLGDTEDVAKRFSSEP</sequence>
<keyword evidence="1" id="KW-1133">Transmembrane helix</keyword>
<dbReference type="OrthoDB" id="5862062at2"/>
<keyword evidence="1" id="KW-0472">Membrane</keyword>
<gene>
    <name evidence="3" type="ORF">CSC94_03165</name>
</gene>
<dbReference type="InterPro" id="IPR025424">
    <property type="entry name" value="YrhK_domain"/>
</dbReference>
<evidence type="ECO:0000259" key="2">
    <source>
        <dbReference type="Pfam" id="PF14145"/>
    </source>
</evidence>
<evidence type="ECO:0000313" key="4">
    <source>
        <dbReference type="Proteomes" id="UP000221168"/>
    </source>
</evidence>
<keyword evidence="1" id="KW-0812">Transmembrane</keyword>
<name>A0A2G1QTW1_9HYPH</name>
<dbReference type="AlphaFoldDB" id="A0A2G1QTW1"/>
<feature type="domain" description="YrhK" evidence="2">
    <location>
        <begin position="21"/>
        <end position="75"/>
    </location>
</feature>
<dbReference type="EMBL" id="PDVP01000001">
    <property type="protein sequence ID" value="PHP68996.1"/>
    <property type="molecule type" value="Genomic_DNA"/>
</dbReference>
<comment type="caution">
    <text evidence="3">The sequence shown here is derived from an EMBL/GenBank/DDBJ whole genome shotgun (WGS) entry which is preliminary data.</text>
</comment>
<feature type="transmembrane region" description="Helical" evidence="1">
    <location>
        <begin position="21"/>
        <end position="46"/>
    </location>
</feature>
<reference evidence="3 4" key="1">
    <citation type="submission" date="2017-10" db="EMBL/GenBank/DDBJ databases">
        <title>Sedimentibacterium mangrovi gen. nov., sp. nov., a novel member of family Phyllobacteriacea isolated from mangrove sediment.</title>
        <authorList>
            <person name="Liao H."/>
            <person name="Tian Y."/>
        </authorList>
    </citation>
    <scope>NUCLEOTIDE SEQUENCE [LARGE SCALE GENOMIC DNA]</scope>
    <source>
        <strain evidence="3 4">X9-2-2</strain>
    </source>
</reference>
<accession>A0A2G1QTW1</accession>
<evidence type="ECO:0000256" key="1">
    <source>
        <dbReference type="SAM" id="Phobius"/>
    </source>
</evidence>
<keyword evidence="4" id="KW-1185">Reference proteome</keyword>
<protein>
    <recommendedName>
        <fullName evidence="2">YrhK domain-containing protein</fullName>
    </recommendedName>
</protein>